<accession>A0A1G2MR05</accession>
<name>A0A1G2MR05_9BACT</name>
<dbReference type="AlphaFoldDB" id="A0A1G2MR05"/>
<evidence type="ECO:0000313" key="3">
    <source>
        <dbReference type="Proteomes" id="UP000177565"/>
    </source>
</evidence>
<feature type="transmembrane region" description="Helical" evidence="1">
    <location>
        <begin position="6"/>
        <end position="29"/>
    </location>
</feature>
<dbReference type="PROSITE" id="PS51257">
    <property type="entry name" value="PROKAR_LIPOPROTEIN"/>
    <property type="match status" value="1"/>
</dbReference>
<protein>
    <submittedName>
        <fullName evidence="2">Uncharacterized protein</fullName>
    </submittedName>
</protein>
<dbReference type="Proteomes" id="UP000177565">
    <property type="component" value="Unassembled WGS sequence"/>
</dbReference>
<organism evidence="2 3">
    <name type="scientific">Candidatus Taylorbacteria bacterium RIFCSPHIGHO2_02_FULL_46_13</name>
    <dbReference type="NCBI Taxonomy" id="1802312"/>
    <lineage>
        <taxon>Bacteria</taxon>
        <taxon>Candidatus Tayloriibacteriota</taxon>
    </lineage>
</organism>
<keyword evidence="1" id="KW-0472">Membrane</keyword>
<dbReference type="EMBL" id="MHRQ01000023">
    <property type="protein sequence ID" value="OHA26293.1"/>
    <property type="molecule type" value="Genomic_DNA"/>
</dbReference>
<proteinExistence type="predicted"/>
<feature type="transmembrane region" description="Helical" evidence="1">
    <location>
        <begin position="68"/>
        <end position="88"/>
    </location>
</feature>
<sequence length="99" mass="11147">MKSWKHWPYWLRGGVMGGGVALVLAILALSCEKFFDFKNPGGLPIICLPLELVWTPTLFLSISSTLETYFVLPTLAWFIIGSLIGLLVEHIKLKKRAHH</sequence>
<reference evidence="2 3" key="1">
    <citation type="journal article" date="2016" name="Nat. Commun.">
        <title>Thousands of microbial genomes shed light on interconnected biogeochemical processes in an aquifer system.</title>
        <authorList>
            <person name="Anantharaman K."/>
            <person name="Brown C.T."/>
            <person name="Hug L.A."/>
            <person name="Sharon I."/>
            <person name="Castelle C.J."/>
            <person name="Probst A.J."/>
            <person name="Thomas B.C."/>
            <person name="Singh A."/>
            <person name="Wilkins M.J."/>
            <person name="Karaoz U."/>
            <person name="Brodie E.L."/>
            <person name="Williams K.H."/>
            <person name="Hubbard S.S."/>
            <person name="Banfield J.F."/>
        </authorList>
    </citation>
    <scope>NUCLEOTIDE SEQUENCE [LARGE SCALE GENOMIC DNA]</scope>
</reference>
<evidence type="ECO:0000313" key="2">
    <source>
        <dbReference type="EMBL" id="OHA26293.1"/>
    </source>
</evidence>
<keyword evidence="1" id="KW-0812">Transmembrane</keyword>
<dbReference type="STRING" id="1802312.A3C06_02520"/>
<evidence type="ECO:0000256" key="1">
    <source>
        <dbReference type="SAM" id="Phobius"/>
    </source>
</evidence>
<comment type="caution">
    <text evidence="2">The sequence shown here is derived from an EMBL/GenBank/DDBJ whole genome shotgun (WGS) entry which is preliminary data.</text>
</comment>
<keyword evidence="1" id="KW-1133">Transmembrane helix</keyword>
<gene>
    <name evidence="2" type="ORF">A3C06_02520</name>
</gene>